<proteinExistence type="predicted"/>
<dbReference type="PANTHER" id="PTHR33376:SF4">
    <property type="entry name" value="SIALIC ACID-BINDING PERIPLASMIC PROTEIN SIAP"/>
    <property type="match status" value="1"/>
</dbReference>
<dbReference type="CDD" id="cd13670">
    <property type="entry name" value="PBP2_TRAP_Tp0957_like"/>
    <property type="match status" value="1"/>
</dbReference>
<evidence type="ECO:0000313" key="2">
    <source>
        <dbReference type="EMBL" id="APF20745.1"/>
    </source>
</evidence>
<dbReference type="AlphaFoldDB" id="H1XWH6"/>
<dbReference type="EMBL" id="CP018099">
    <property type="protein sequence ID" value="APF20745.1"/>
    <property type="molecule type" value="Genomic_DNA"/>
</dbReference>
<dbReference type="KEGG" id="caby:Cabys_4000"/>
<dbReference type="HOGENOM" id="CLU_036176_6_0_0"/>
<organism evidence="3 4">
    <name type="scientific">Caldithrix abyssi DSM 13497</name>
    <dbReference type="NCBI Taxonomy" id="880073"/>
    <lineage>
        <taxon>Bacteria</taxon>
        <taxon>Pseudomonadati</taxon>
        <taxon>Calditrichota</taxon>
        <taxon>Calditrichia</taxon>
        <taxon>Calditrichales</taxon>
        <taxon>Calditrichaceae</taxon>
        <taxon>Caldithrix</taxon>
    </lineage>
</organism>
<evidence type="ECO:0000313" key="4">
    <source>
        <dbReference type="Proteomes" id="UP000004671"/>
    </source>
</evidence>
<reference evidence="2 5" key="2">
    <citation type="submission" date="2016-11" db="EMBL/GenBank/DDBJ databases">
        <title>Genomic analysis of Caldithrix abyssi and proposal of a novel bacterial phylum Caldithrichaeota.</title>
        <authorList>
            <person name="Kublanov I."/>
            <person name="Sigalova O."/>
            <person name="Gavrilov S."/>
            <person name="Lebedinsky A."/>
            <person name="Ivanova N."/>
            <person name="Daum C."/>
            <person name="Reddy T."/>
            <person name="Klenk H.P."/>
            <person name="Goker M."/>
            <person name="Reva O."/>
            <person name="Miroshnichenko M."/>
            <person name="Kyprides N."/>
            <person name="Woyke T."/>
            <person name="Gelfand M."/>
        </authorList>
    </citation>
    <scope>NUCLEOTIDE SEQUENCE [LARGE SCALE GENOMIC DNA]</scope>
    <source>
        <strain evidence="2 5">LF13</strain>
    </source>
</reference>
<dbReference type="RefSeq" id="WP_006927789.1">
    <property type="nucleotide sequence ID" value="NZ_CM001402.1"/>
</dbReference>
<dbReference type="FunCoup" id="H1XWH6">
    <property type="interactions" value="101"/>
</dbReference>
<evidence type="ECO:0000313" key="5">
    <source>
        <dbReference type="Proteomes" id="UP000183868"/>
    </source>
</evidence>
<dbReference type="Proteomes" id="UP000004671">
    <property type="component" value="Chromosome"/>
</dbReference>
<evidence type="ECO:0000313" key="3">
    <source>
        <dbReference type="EMBL" id="EHO40758.1"/>
    </source>
</evidence>
<dbReference type="PaxDb" id="880073-Calab_1130"/>
<dbReference type="InterPro" id="IPR018389">
    <property type="entry name" value="DctP_fam"/>
</dbReference>
<dbReference type="Gene3D" id="3.40.190.170">
    <property type="entry name" value="Bacterial extracellular solute-binding protein, family 7"/>
    <property type="match status" value="1"/>
</dbReference>
<dbReference type="Pfam" id="PF03480">
    <property type="entry name" value="DctP"/>
    <property type="match status" value="1"/>
</dbReference>
<name>H1XWH6_CALAY</name>
<dbReference type="STRING" id="880073.Cabys_4000"/>
<keyword evidence="1" id="KW-0732">Signal</keyword>
<dbReference type="EMBL" id="CM001402">
    <property type="protein sequence ID" value="EHO40758.1"/>
    <property type="molecule type" value="Genomic_DNA"/>
</dbReference>
<dbReference type="eggNOG" id="COG1638">
    <property type="taxonomic scope" value="Bacteria"/>
</dbReference>
<sequence length="336" mass="38383" precursor="true">MSVKISRMVLFILVATGFLFSKPIVIKFATLAPDGSSWMKIMREFAAEIKEKTDGQVIFKIYPGGIQGDEKDVLRKIRINQLQGAGFTGVGMGEILPEVRVLDTPFFFKNYAELDYVLNKFDPYFAQRFKKKGFTLIGWAEVGSVYIFTSKKVQTVDDFKKIKMWIWEGDPVAEATFKAFGLNPIPLSVTDVLTSLQTGLIEGVYTSPLACLVLQWFTKVKYVVDVPLTISNGAVLISNRAFKKISPEHQQIVRETGYQYFRRLTETSRKDNEKSLLNMQQNGIQLLKLSSPENLKRFDEIGEQARRSLIGKLYDEELLIKIESTLQEFRTKKNRE</sequence>
<dbReference type="InterPro" id="IPR038404">
    <property type="entry name" value="TRAP_DctP_sf"/>
</dbReference>
<dbReference type="InParanoid" id="H1XWH6"/>
<protein>
    <submittedName>
        <fullName evidence="3">Extracellular solute-binding protein, family 7</fullName>
    </submittedName>
    <submittedName>
        <fullName evidence="2">TRAP-type C4-dicarboxylate transport system, substrate-binding protein</fullName>
    </submittedName>
</protein>
<dbReference type="Proteomes" id="UP000183868">
    <property type="component" value="Chromosome"/>
</dbReference>
<dbReference type="OrthoDB" id="9776801at2"/>
<dbReference type="NCBIfam" id="NF037995">
    <property type="entry name" value="TRAP_S1"/>
    <property type="match status" value="1"/>
</dbReference>
<evidence type="ECO:0000256" key="1">
    <source>
        <dbReference type="ARBA" id="ARBA00022729"/>
    </source>
</evidence>
<keyword evidence="4" id="KW-1185">Reference proteome</keyword>
<dbReference type="PANTHER" id="PTHR33376">
    <property type="match status" value="1"/>
</dbReference>
<gene>
    <name evidence="2" type="ORF">Cabys_4000</name>
    <name evidence="3" type="ORF">Calab_1130</name>
</gene>
<dbReference type="GO" id="GO:0055085">
    <property type="term" value="P:transmembrane transport"/>
    <property type="evidence" value="ECO:0007669"/>
    <property type="project" value="InterPro"/>
</dbReference>
<reference evidence="3 4" key="1">
    <citation type="submission" date="2011-09" db="EMBL/GenBank/DDBJ databases">
        <title>The permanent draft genome of Caldithrix abyssi DSM 13497.</title>
        <authorList>
            <consortium name="US DOE Joint Genome Institute (JGI-PGF)"/>
            <person name="Lucas S."/>
            <person name="Han J."/>
            <person name="Lapidus A."/>
            <person name="Bruce D."/>
            <person name="Goodwin L."/>
            <person name="Pitluck S."/>
            <person name="Peters L."/>
            <person name="Kyrpides N."/>
            <person name="Mavromatis K."/>
            <person name="Ivanova N."/>
            <person name="Mikhailova N."/>
            <person name="Chertkov O."/>
            <person name="Detter J.C."/>
            <person name="Tapia R."/>
            <person name="Han C."/>
            <person name="Land M."/>
            <person name="Hauser L."/>
            <person name="Markowitz V."/>
            <person name="Cheng J.-F."/>
            <person name="Hugenholtz P."/>
            <person name="Woyke T."/>
            <person name="Wu D."/>
            <person name="Spring S."/>
            <person name="Brambilla E."/>
            <person name="Klenk H.-P."/>
            <person name="Eisen J.A."/>
        </authorList>
    </citation>
    <scope>NUCLEOTIDE SEQUENCE [LARGE SCALE GENOMIC DNA]</scope>
    <source>
        <strain evidence="3 4">DSM 13497</strain>
    </source>
</reference>
<accession>H1XWH6</accession>